<name>A0A399F3F4_9DEIN</name>
<dbReference type="GO" id="GO:0046872">
    <property type="term" value="F:metal ion binding"/>
    <property type="evidence" value="ECO:0007669"/>
    <property type="project" value="UniProtKB-UniRule"/>
</dbReference>
<keyword evidence="10" id="KW-1185">Reference proteome</keyword>
<keyword evidence="5 7" id="KW-0547">Nucleotide-binding</keyword>
<dbReference type="SUPFAM" id="SSF64167">
    <property type="entry name" value="SurE-like"/>
    <property type="match status" value="1"/>
</dbReference>
<evidence type="ECO:0000256" key="1">
    <source>
        <dbReference type="ARBA" id="ARBA00000815"/>
    </source>
</evidence>
<dbReference type="InterPro" id="IPR030048">
    <property type="entry name" value="SurE"/>
</dbReference>
<dbReference type="GO" id="GO:0008254">
    <property type="term" value="F:3'-nucleotidase activity"/>
    <property type="evidence" value="ECO:0007669"/>
    <property type="project" value="TreeGrafter"/>
</dbReference>
<comment type="function">
    <text evidence="7">Nucleotidase that shows phosphatase activity on nucleoside 5'-monophosphates.</text>
</comment>
<evidence type="ECO:0000256" key="4">
    <source>
        <dbReference type="ARBA" id="ARBA00022723"/>
    </source>
</evidence>
<evidence type="ECO:0000313" key="9">
    <source>
        <dbReference type="EMBL" id="RIH90570.1"/>
    </source>
</evidence>
<dbReference type="EC" id="3.1.3.5" evidence="7"/>
<dbReference type="GO" id="GO:0008253">
    <property type="term" value="F:5'-nucleotidase activity"/>
    <property type="evidence" value="ECO:0007669"/>
    <property type="project" value="UniProtKB-UniRule"/>
</dbReference>
<dbReference type="NCBIfam" id="TIGR00087">
    <property type="entry name" value="surE"/>
    <property type="match status" value="1"/>
</dbReference>
<dbReference type="Gene3D" id="3.40.1210.10">
    <property type="entry name" value="Survival protein SurE-like phosphatase/nucleotidase"/>
    <property type="match status" value="1"/>
</dbReference>
<feature type="binding site" evidence="7">
    <location>
        <position position="12"/>
    </location>
    <ligand>
        <name>a divalent metal cation</name>
        <dbReference type="ChEBI" id="CHEBI:60240"/>
    </ligand>
</feature>
<protein>
    <recommendedName>
        <fullName evidence="7">5'-nucleotidase SurE</fullName>
        <ecNumber evidence="7">3.1.3.5</ecNumber>
    </recommendedName>
    <alternativeName>
        <fullName evidence="7">Nucleoside 5'-monophosphate phosphohydrolase</fullName>
    </alternativeName>
</protein>
<keyword evidence="3 7" id="KW-0963">Cytoplasm</keyword>
<proteinExistence type="inferred from homology"/>
<dbReference type="PANTHER" id="PTHR30457:SF12">
    <property type="entry name" value="5'_3'-NUCLEOTIDASE SURE"/>
    <property type="match status" value="1"/>
</dbReference>
<feature type="domain" description="Survival protein SurE-like phosphatase/nucleotidase" evidence="8">
    <location>
        <begin position="6"/>
        <end position="194"/>
    </location>
</feature>
<dbReference type="GO" id="GO:0004309">
    <property type="term" value="F:exopolyphosphatase activity"/>
    <property type="evidence" value="ECO:0007669"/>
    <property type="project" value="TreeGrafter"/>
</dbReference>
<feature type="binding site" evidence="7">
    <location>
        <position position="107"/>
    </location>
    <ligand>
        <name>a divalent metal cation</name>
        <dbReference type="ChEBI" id="CHEBI:60240"/>
    </ligand>
</feature>
<keyword evidence="6 7" id="KW-0378">Hydrolase</keyword>
<evidence type="ECO:0000256" key="6">
    <source>
        <dbReference type="ARBA" id="ARBA00022801"/>
    </source>
</evidence>
<accession>A0A399F3F4</accession>
<dbReference type="InterPro" id="IPR002828">
    <property type="entry name" value="SurE-like_Pase/nucleotidase"/>
</dbReference>
<evidence type="ECO:0000256" key="7">
    <source>
        <dbReference type="HAMAP-Rule" id="MF_00060"/>
    </source>
</evidence>
<comment type="subcellular location">
    <subcellularLocation>
        <location evidence="7">Cytoplasm</location>
    </subcellularLocation>
</comment>
<dbReference type="HAMAP" id="MF_00060">
    <property type="entry name" value="SurE"/>
    <property type="match status" value="1"/>
</dbReference>
<comment type="caution">
    <text evidence="9">The sequence shown here is derived from an EMBL/GenBank/DDBJ whole genome shotgun (WGS) entry which is preliminary data.</text>
</comment>
<dbReference type="InterPro" id="IPR036523">
    <property type="entry name" value="SurE-like_sf"/>
</dbReference>
<comment type="catalytic activity">
    <reaction evidence="1 7">
        <text>a ribonucleoside 5'-phosphate + H2O = a ribonucleoside + phosphate</text>
        <dbReference type="Rhea" id="RHEA:12484"/>
        <dbReference type="ChEBI" id="CHEBI:15377"/>
        <dbReference type="ChEBI" id="CHEBI:18254"/>
        <dbReference type="ChEBI" id="CHEBI:43474"/>
        <dbReference type="ChEBI" id="CHEBI:58043"/>
        <dbReference type="EC" id="3.1.3.5"/>
    </reaction>
</comment>
<comment type="similarity">
    <text evidence="2 7">Belongs to the SurE nucleotidase family.</text>
</comment>
<gene>
    <name evidence="9" type="primary">surE_2</name>
    <name evidence="7" type="synonym">surE</name>
    <name evidence="9" type="ORF">Mgrana_03227</name>
</gene>
<evidence type="ECO:0000256" key="5">
    <source>
        <dbReference type="ARBA" id="ARBA00022741"/>
    </source>
</evidence>
<comment type="cofactor">
    <cofactor evidence="7">
        <name>a divalent metal cation</name>
        <dbReference type="ChEBI" id="CHEBI:60240"/>
    </cofactor>
    <text evidence="7">Binds 1 divalent metal cation per subunit.</text>
</comment>
<evidence type="ECO:0000256" key="3">
    <source>
        <dbReference type="ARBA" id="ARBA00022490"/>
    </source>
</evidence>
<dbReference type="Proteomes" id="UP000266178">
    <property type="component" value="Unassembled WGS sequence"/>
</dbReference>
<reference evidence="9 10" key="1">
    <citation type="submission" date="2018-08" db="EMBL/GenBank/DDBJ databases">
        <title>Meiothermus granaticius genome AF-68 sequencing project.</title>
        <authorList>
            <person name="Da Costa M.S."/>
            <person name="Albuquerque L."/>
            <person name="Raposo P."/>
            <person name="Froufe H.J.C."/>
            <person name="Barroso C.S."/>
            <person name="Egas C."/>
        </authorList>
    </citation>
    <scope>NUCLEOTIDE SEQUENCE [LARGE SCALE GENOMIC DNA]</scope>
    <source>
        <strain evidence="9 10">AF-68</strain>
    </source>
</reference>
<evidence type="ECO:0000256" key="2">
    <source>
        <dbReference type="ARBA" id="ARBA00011062"/>
    </source>
</evidence>
<evidence type="ECO:0000313" key="10">
    <source>
        <dbReference type="Proteomes" id="UP000266178"/>
    </source>
</evidence>
<sequence>MHSVKILVSNDDGIYSPGLRALAEVATAYGEVRVVAPDVEQSAMGHAITISRPLHCRPTPLGGLEAYRVNGTPADCVALGTHLASDSSLLPEPSGWDKVDLVLSGINLGSNLGNEIWHSGTVAAAKQAALLGIPAVAFSTPVNGKEPDFALLKPWVGKVLEALLRTTQPFLINVNLPPKPKGLLWTRQSVRMYEGRIVPGEDPMGRQHFWFTATPDHEPEEGTDRWAVNQGLISLTPLRLDLTDEARLQQAYQLVR</sequence>
<evidence type="ECO:0000259" key="8">
    <source>
        <dbReference type="Pfam" id="PF01975"/>
    </source>
</evidence>
<organism evidence="9 10">
    <name type="scientific">Meiothermus granaticius NBRC 107808</name>
    <dbReference type="NCBI Taxonomy" id="1227551"/>
    <lineage>
        <taxon>Bacteria</taxon>
        <taxon>Thermotogati</taxon>
        <taxon>Deinococcota</taxon>
        <taxon>Deinococci</taxon>
        <taxon>Thermales</taxon>
        <taxon>Thermaceae</taxon>
        <taxon>Meiothermus</taxon>
    </lineage>
</organism>
<dbReference type="Pfam" id="PF01975">
    <property type="entry name" value="SurE"/>
    <property type="match status" value="1"/>
</dbReference>
<dbReference type="PANTHER" id="PTHR30457">
    <property type="entry name" value="5'-NUCLEOTIDASE SURE"/>
    <property type="match status" value="1"/>
</dbReference>
<dbReference type="AlphaFoldDB" id="A0A399F3F4"/>
<dbReference type="GO" id="GO:0000166">
    <property type="term" value="F:nucleotide binding"/>
    <property type="evidence" value="ECO:0007669"/>
    <property type="project" value="UniProtKB-KW"/>
</dbReference>
<dbReference type="GO" id="GO:0005737">
    <property type="term" value="C:cytoplasm"/>
    <property type="evidence" value="ECO:0007669"/>
    <property type="project" value="UniProtKB-SubCell"/>
</dbReference>
<feature type="binding site" evidence="7">
    <location>
        <position position="11"/>
    </location>
    <ligand>
        <name>a divalent metal cation</name>
        <dbReference type="ChEBI" id="CHEBI:60240"/>
    </ligand>
</feature>
<keyword evidence="4 7" id="KW-0479">Metal-binding</keyword>
<dbReference type="EMBL" id="QWLB01000079">
    <property type="protein sequence ID" value="RIH90570.1"/>
    <property type="molecule type" value="Genomic_DNA"/>
</dbReference>
<feature type="binding site" evidence="7">
    <location>
        <position position="42"/>
    </location>
    <ligand>
        <name>a divalent metal cation</name>
        <dbReference type="ChEBI" id="CHEBI:60240"/>
    </ligand>
</feature>